<dbReference type="AlphaFoldDB" id="A0A0D1EKI0"/>
<keyword evidence="1" id="KW-1133">Transmembrane helix</keyword>
<keyword evidence="3" id="KW-1185">Reference proteome</keyword>
<feature type="transmembrane region" description="Helical" evidence="1">
    <location>
        <begin position="6"/>
        <end position="24"/>
    </location>
</feature>
<evidence type="ECO:0000313" key="3">
    <source>
        <dbReference type="Proteomes" id="UP000032232"/>
    </source>
</evidence>
<comment type="caution">
    <text evidence="2">The sequence shown here is derived from an EMBL/GenBank/DDBJ whole genome shotgun (WGS) entry which is preliminary data.</text>
</comment>
<evidence type="ECO:0000256" key="1">
    <source>
        <dbReference type="SAM" id="Phobius"/>
    </source>
</evidence>
<sequence length="83" mass="9056">MDPVEVTRWGAAICVIAASLMVAWGQPARLVMWGFVVFTVASALWIGAAAIEAKWALVVQNAVLFGVNVWGWVRWAARAREEG</sequence>
<organism evidence="2 3">
    <name type="scientific">Jannaschia aquimarina</name>
    <dbReference type="NCBI Taxonomy" id="935700"/>
    <lineage>
        <taxon>Bacteria</taxon>
        <taxon>Pseudomonadati</taxon>
        <taxon>Pseudomonadota</taxon>
        <taxon>Alphaproteobacteria</taxon>
        <taxon>Rhodobacterales</taxon>
        <taxon>Roseobacteraceae</taxon>
        <taxon>Jannaschia</taxon>
    </lineage>
</organism>
<dbReference type="PATRIC" id="fig|935700.4.peg.759"/>
<evidence type="ECO:0008006" key="4">
    <source>
        <dbReference type="Google" id="ProtNLM"/>
    </source>
</evidence>
<dbReference type="OrthoDB" id="7619970at2"/>
<feature type="transmembrane region" description="Helical" evidence="1">
    <location>
        <begin position="57"/>
        <end position="77"/>
    </location>
</feature>
<gene>
    <name evidence="2" type="ORF">jaqu_07200</name>
</gene>
<dbReference type="Proteomes" id="UP000032232">
    <property type="component" value="Unassembled WGS sequence"/>
</dbReference>
<name>A0A0D1EKI0_9RHOB</name>
<dbReference type="EMBL" id="JYFE01000017">
    <property type="protein sequence ID" value="KIT17531.1"/>
    <property type="molecule type" value="Genomic_DNA"/>
</dbReference>
<feature type="transmembrane region" description="Helical" evidence="1">
    <location>
        <begin position="31"/>
        <end position="51"/>
    </location>
</feature>
<evidence type="ECO:0000313" key="2">
    <source>
        <dbReference type="EMBL" id="KIT17531.1"/>
    </source>
</evidence>
<proteinExistence type="predicted"/>
<protein>
    <recommendedName>
        <fullName evidence="4">Nicotinamide riboside transporter PnuC</fullName>
    </recommendedName>
</protein>
<keyword evidence="1" id="KW-0812">Transmembrane</keyword>
<dbReference type="STRING" id="935700.jaqu_07200"/>
<accession>A0A0D1EKI0</accession>
<keyword evidence="1" id="KW-0472">Membrane</keyword>
<dbReference type="RefSeq" id="WP_043917566.1">
    <property type="nucleotide sequence ID" value="NZ_FZPF01000002.1"/>
</dbReference>
<reference evidence="2 3" key="1">
    <citation type="submission" date="2015-02" db="EMBL/GenBank/DDBJ databases">
        <title>Genome Sequence of Jannaschia aquimarina DSM28248, a member of the Roseobacter clade.</title>
        <authorList>
            <person name="Voget S."/>
            <person name="Daniel R."/>
        </authorList>
    </citation>
    <scope>NUCLEOTIDE SEQUENCE [LARGE SCALE GENOMIC DNA]</scope>
    <source>
        <strain evidence="2 3">GSW-M26</strain>
    </source>
</reference>